<dbReference type="Pfam" id="PF01202">
    <property type="entry name" value="SKI"/>
    <property type="match status" value="1"/>
</dbReference>
<dbReference type="InterPro" id="IPR027417">
    <property type="entry name" value="P-loop_NTPase"/>
</dbReference>
<protein>
    <submittedName>
        <fullName evidence="1">Adenylate kinase family enzyme</fullName>
    </submittedName>
</protein>
<dbReference type="GO" id="GO:0016301">
    <property type="term" value="F:kinase activity"/>
    <property type="evidence" value="ECO:0007669"/>
    <property type="project" value="UniProtKB-KW"/>
</dbReference>
<evidence type="ECO:0000313" key="2">
    <source>
        <dbReference type="Proteomes" id="UP000548326"/>
    </source>
</evidence>
<dbReference type="RefSeq" id="WP_183585988.1">
    <property type="nucleotide sequence ID" value="NZ_JACHCA010000002.1"/>
</dbReference>
<gene>
    <name evidence="1" type="ORF">HDF22_000975</name>
</gene>
<name>A0A841J7Y9_9SPHI</name>
<dbReference type="Gene3D" id="3.40.50.300">
    <property type="entry name" value="P-loop containing nucleotide triphosphate hydrolases"/>
    <property type="match status" value="1"/>
</dbReference>
<dbReference type="Proteomes" id="UP000548326">
    <property type="component" value="Unassembled WGS sequence"/>
</dbReference>
<keyword evidence="1" id="KW-0418">Kinase</keyword>
<dbReference type="NCBIfam" id="NF004861">
    <property type="entry name" value="PRK06217.1"/>
    <property type="match status" value="1"/>
</dbReference>
<evidence type="ECO:0000313" key="1">
    <source>
        <dbReference type="EMBL" id="MBB6126870.1"/>
    </source>
</evidence>
<dbReference type="SUPFAM" id="SSF52540">
    <property type="entry name" value="P-loop containing nucleoside triphosphate hydrolases"/>
    <property type="match status" value="1"/>
</dbReference>
<dbReference type="InterPro" id="IPR052922">
    <property type="entry name" value="Cytidylate_Kinase-2"/>
</dbReference>
<keyword evidence="1" id="KW-0808">Transferase</keyword>
<comment type="caution">
    <text evidence="1">The sequence shown here is derived from an EMBL/GenBank/DDBJ whole genome shotgun (WGS) entry which is preliminary data.</text>
</comment>
<proteinExistence type="predicted"/>
<reference evidence="1 2" key="1">
    <citation type="submission" date="2020-08" db="EMBL/GenBank/DDBJ databases">
        <title>Genomic Encyclopedia of Type Strains, Phase IV (KMG-V): Genome sequencing to study the core and pangenomes of soil and plant-associated prokaryotes.</title>
        <authorList>
            <person name="Whitman W."/>
        </authorList>
    </citation>
    <scope>NUCLEOTIDE SEQUENCE [LARGE SCALE GENOMIC DNA]</scope>
    <source>
        <strain evidence="1 2">MP601</strain>
    </source>
</reference>
<dbReference type="EMBL" id="JACHCA010000002">
    <property type="protein sequence ID" value="MBB6126870.1"/>
    <property type="molecule type" value="Genomic_DNA"/>
</dbReference>
<organism evidence="1 2">
    <name type="scientific">Mucilaginibacter lappiensis</name>
    <dbReference type="NCBI Taxonomy" id="354630"/>
    <lineage>
        <taxon>Bacteria</taxon>
        <taxon>Pseudomonadati</taxon>
        <taxon>Bacteroidota</taxon>
        <taxon>Sphingobacteriia</taxon>
        <taxon>Sphingobacteriales</taxon>
        <taxon>Sphingobacteriaceae</taxon>
        <taxon>Mucilaginibacter</taxon>
    </lineage>
</organism>
<dbReference type="PANTHER" id="PTHR37816:SF2">
    <property type="entry name" value="DNA TOPOLOGY MODULATION PROTEIN FLAR-RELATED PROTEIN"/>
    <property type="match status" value="1"/>
</dbReference>
<accession>A0A841J7Y9</accession>
<sequence length="179" mass="20752">MKIHIMGASCAGSTTLGTALAQQLNYPLFDSDKYFWEATEQPFTVKRDPELRNAMMLQDVNINSNWILTGSMVSWGPAWLNMFNLVVFLYIPHHIRMQRLHNRELERYGDAIFTDPVRAANYQAFMKWATGYDENTTKGRTLQVHENWLSQVNAPILEIRGDTTVQQRIDLILEKMNEL</sequence>
<dbReference type="PANTHER" id="PTHR37816">
    <property type="entry name" value="YALI0E33011P"/>
    <property type="match status" value="1"/>
</dbReference>
<dbReference type="InterPro" id="IPR031322">
    <property type="entry name" value="Shikimate/glucono_kinase"/>
</dbReference>
<dbReference type="AlphaFoldDB" id="A0A841J7Y9"/>